<protein>
    <submittedName>
        <fullName evidence="1">Uncharacterized protein</fullName>
    </submittedName>
</protein>
<dbReference type="EMBL" id="LAZR01017764">
    <property type="protein sequence ID" value="KKL99054.1"/>
    <property type="molecule type" value="Genomic_DNA"/>
</dbReference>
<sequence length="122" mass="13794">MPDEPVKQQPDIDALLESLNRMHAQGSNPYADRVNAYRAFKVICSLQDRVKELEDNRKRLMERDGDRCQQALTIAERDATIVGLRTWIKENAYHAGEWCPAWDGAPAECECGFEEAALGEGE</sequence>
<dbReference type="AlphaFoldDB" id="A0A0F9GJR2"/>
<proteinExistence type="predicted"/>
<reference evidence="1" key="1">
    <citation type="journal article" date="2015" name="Nature">
        <title>Complex archaea that bridge the gap between prokaryotes and eukaryotes.</title>
        <authorList>
            <person name="Spang A."/>
            <person name="Saw J.H."/>
            <person name="Jorgensen S.L."/>
            <person name="Zaremba-Niedzwiedzka K."/>
            <person name="Martijn J."/>
            <person name="Lind A.E."/>
            <person name="van Eijk R."/>
            <person name="Schleper C."/>
            <person name="Guy L."/>
            <person name="Ettema T.J."/>
        </authorList>
    </citation>
    <scope>NUCLEOTIDE SEQUENCE</scope>
</reference>
<organism evidence="1">
    <name type="scientific">marine sediment metagenome</name>
    <dbReference type="NCBI Taxonomy" id="412755"/>
    <lineage>
        <taxon>unclassified sequences</taxon>
        <taxon>metagenomes</taxon>
        <taxon>ecological metagenomes</taxon>
    </lineage>
</organism>
<gene>
    <name evidence="1" type="ORF">LCGC14_1818230</name>
</gene>
<comment type="caution">
    <text evidence="1">The sequence shown here is derived from an EMBL/GenBank/DDBJ whole genome shotgun (WGS) entry which is preliminary data.</text>
</comment>
<name>A0A0F9GJR2_9ZZZZ</name>
<evidence type="ECO:0000313" key="1">
    <source>
        <dbReference type="EMBL" id="KKL99054.1"/>
    </source>
</evidence>
<accession>A0A0F9GJR2</accession>